<organism evidence="2 3">
    <name type="scientific">Necator americanus</name>
    <name type="common">Human hookworm</name>
    <dbReference type="NCBI Taxonomy" id="51031"/>
    <lineage>
        <taxon>Eukaryota</taxon>
        <taxon>Metazoa</taxon>
        <taxon>Ecdysozoa</taxon>
        <taxon>Nematoda</taxon>
        <taxon>Chromadorea</taxon>
        <taxon>Rhabditida</taxon>
        <taxon>Rhabditina</taxon>
        <taxon>Rhabditomorpha</taxon>
        <taxon>Strongyloidea</taxon>
        <taxon>Ancylostomatidae</taxon>
        <taxon>Bunostominae</taxon>
        <taxon>Necator</taxon>
    </lineage>
</organism>
<keyword evidence="1" id="KW-0732">Signal</keyword>
<evidence type="ECO:0000313" key="3">
    <source>
        <dbReference type="Proteomes" id="UP000053676"/>
    </source>
</evidence>
<name>W2TSD3_NECAM</name>
<proteinExistence type="predicted"/>
<feature type="chain" id="PRO_5004826311" evidence="1">
    <location>
        <begin position="17"/>
        <end position="87"/>
    </location>
</feature>
<gene>
    <name evidence="2" type="ORF">NECAME_06753</name>
</gene>
<accession>W2TSD3</accession>
<dbReference type="AlphaFoldDB" id="W2TSD3"/>
<sequence>MRFLLFLLFCLALVSSERKYGSRGDKFGSGRNKNTNPCKEKFGVTGPCLVSSQNGDLLTAPANHSITEDVVEPVINLIVKKNARELA</sequence>
<dbReference type="KEGG" id="nai:NECAME_06753"/>
<dbReference type="EMBL" id="KI657882">
    <property type="protein sequence ID" value="ETN84723.1"/>
    <property type="molecule type" value="Genomic_DNA"/>
</dbReference>
<protein>
    <submittedName>
        <fullName evidence="2">Uncharacterized protein</fullName>
    </submittedName>
</protein>
<evidence type="ECO:0000256" key="1">
    <source>
        <dbReference type="SAM" id="SignalP"/>
    </source>
</evidence>
<feature type="signal peptide" evidence="1">
    <location>
        <begin position="1"/>
        <end position="16"/>
    </location>
</feature>
<reference evidence="3" key="1">
    <citation type="journal article" date="2014" name="Nat. Genet.">
        <title>Genome of the human hookworm Necator americanus.</title>
        <authorList>
            <person name="Tang Y.T."/>
            <person name="Gao X."/>
            <person name="Rosa B.A."/>
            <person name="Abubucker S."/>
            <person name="Hallsworth-Pepin K."/>
            <person name="Martin J."/>
            <person name="Tyagi R."/>
            <person name="Heizer E."/>
            <person name="Zhang X."/>
            <person name="Bhonagiri-Palsikar V."/>
            <person name="Minx P."/>
            <person name="Warren W.C."/>
            <person name="Wang Q."/>
            <person name="Zhan B."/>
            <person name="Hotez P.J."/>
            <person name="Sternberg P.W."/>
            <person name="Dougall A."/>
            <person name="Gaze S.T."/>
            <person name="Mulvenna J."/>
            <person name="Sotillo J."/>
            <person name="Ranganathan S."/>
            <person name="Rabelo E.M."/>
            <person name="Wilson R.K."/>
            <person name="Felgner P.L."/>
            <person name="Bethony J."/>
            <person name="Hawdon J.M."/>
            <person name="Gasser R.B."/>
            <person name="Loukas A."/>
            <person name="Mitreva M."/>
        </authorList>
    </citation>
    <scope>NUCLEOTIDE SEQUENCE [LARGE SCALE GENOMIC DNA]</scope>
</reference>
<keyword evidence="3" id="KW-1185">Reference proteome</keyword>
<evidence type="ECO:0000313" key="2">
    <source>
        <dbReference type="EMBL" id="ETN84723.1"/>
    </source>
</evidence>
<dbReference type="Proteomes" id="UP000053676">
    <property type="component" value="Unassembled WGS sequence"/>
</dbReference>